<dbReference type="AlphaFoldDB" id="A0A8I2B3E6"/>
<keyword evidence="6" id="KW-0472">Membrane</keyword>
<feature type="transmembrane region" description="Helical" evidence="6">
    <location>
        <begin position="177"/>
        <end position="197"/>
    </location>
</feature>
<evidence type="ECO:0000313" key="8">
    <source>
        <dbReference type="EMBL" id="MBO1106855.1"/>
    </source>
</evidence>
<dbReference type="GO" id="GO:0043709">
    <property type="term" value="P:cell adhesion involved in single-species biofilm formation"/>
    <property type="evidence" value="ECO:0007669"/>
    <property type="project" value="TreeGrafter"/>
</dbReference>
<dbReference type="GO" id="GO:0052621">
    <property type="term" value="F:diguanylate cyclase activity"/>
    <property type="evidence" value="ECO:0007669"/>
    <property type="project" value="UniProtKB-EC"/>
</dbReference>
<comment type="caution">
    <text evidence="8">The sequence shown here is derived from an EMBL/GenBank/DDBJ whole genome shotgun (WGS) entry which is preliminary data.</text>
</comment>
<dbReference type="InterPro" id="IPR050469">
    <property type="entry name" value="Diguanylate_Cyclase"/>
</dbReference>
<dbReference type="RefSeq" id="WP_207541467.1">
    <property type="nucleotide sequence ID" value="NZ_JAFNAA010000001.1"/>
</dbReference>
<comment type="pathway">
    <text evidence="2">Purine metabolism; 3',5'-cyclic di-GMP biosynthesis.</text>
</comment>
<dbReference type="InterPro" id="IPR043128">
    <property type="entry name" value="Rev_trsase/Diguanyl_cyclase"/>
</dbReference>
<dbReference type="CDD" id="cd01949">
    <property type="entry name" value="GGDEF"/>
    <property type="match status" value="1"/>
</dbReference>
<dbReference type="PANTHER" id="PTHR45138">
    <property type="entry name" value="REGULATORY COMPONENTS OF SENSORY TRANSDUCTION SYSTEM"/>
    <property type="match status" value="1"/>
</dbReference>
<proteinExistence type="predicted"/>
<evidence type="ECO:0000256" key="6">
    <source>
        <dbReference type="SAM" id="Phobius"/>
    </source>
</evidence>
<dbReference type="PANTHER" id="PTHR45138:SF9">
    <property type="entry name" value="DIGUANYLATE CYCLASE DGCM-RELATED"/>
    <property type="match status" value="1"/>
</dbReference>
<dbReference type="Gene3D" id="3.30.70.270">
    <property type="match status" value="1"/>
</dbReference>
<evidence type="ECO:0000256" key="1">
    <source>
        <dbReference type="ARBA" id="ARBA00001946"/>
    </source>
</evidence>
<keyword evidence="4" id="KW-0342">GTP-binding</keyword>
<keyword evidence="6" id="KW-0812">Transmembrane</keyword>
<evidence type="ECO:0000256" key="3">
    <source>
        <dbReference type="ARBA" id="ARBA00012528"/>
    </source>
</evidence>
<dbReference type="GO" id="GO:0005525">
    <property type="term" value="F:GTP binding"/>
    <property type="evidence" value="ECO:0007669"/>
    <property type="project" value="UniProtKB-KW"/>
</dbReference>
<feature type="domain" description="GGDEF" evidence="7">
    <location>
        <begin position="235"/>
        <end position="365"/>
    </location>
</feature>
<dbReference type="SMART" id="SM00267">
    <property type="entry name" value="GGDEF"/>
    <property type="match status" value="1"/>
</dbReference>
<reference evidence="8" key="1">
    <citation type="submission" date="2021-03" db="EMBL/GenBank/DDBJ databases">
        <title>Plesiomonas shigelloides zfcc0051, isolated from zebrafish feces.</title>
        <authorList>
            <person name="Vanderhoek Z."/>
            <person name="Gaulke C."/>
        </authorList>
    </citation>
    <scope>NUCLEOTIDE SEQUENCE</scope>
    <source>
        <strain evidence="8">Zfcc0051</strain>
    </source>
</reference>
<keyword evidence="4" id="KW-0547">Nucleotide-binding</keyword>
<comment type="cofactor">
    <cofactor evidence="1">
        <name>Mg(2+)</name>
        <dbReference type="ChEBI" id="CHEBI:18420"/>
    </cofactor>
</comment>
<keyword evidence="6" id="KW-1133">Transmembrane helix</keyword>
<dbReference type="EC" id="2.7.7.65" evidence="3"/>
<comment type="catalytic activity">
    <reaction evidence="5">
        <text>2 GTP = 3',3'-c-di-GMP + 2 diphosphate</text>
        <dbReference type="Rhea" id="RHEA:24898"/>
        <dbReference type="ChEBI" id="CHEBI:33019"/>
        <dbReference type="ChEBI" id="CHEBI:37565"/>
        <dbReference type="ChEBI" id="CHEBI:58805"/>
        <dbReference type="EC" id="2.7.7.65"/>
    </reaction>
</comment>
<dbReference type="NCBIfam" id="TIGR00254">
    <property type="entry name" value="GGDEF"/>
    <property type="match status" value="1"/>
</dbReference>
<evidence type="ECO:0000256" key="5">
    <source>
        <dbReference type="ARBA" id="ARBA00034247"/>
    </source>
</evidence>
<dbReference type="SUPFAM" id="SSF55073">
    <property type="entry name" value="Nucleotide cyclase"/>
    <property type="match status" value="1"/>
</dbReference>
<evidence type="ECO:0000313" key="9">
    <source>
        <dbReference type="Proteomes" id="UP000664658"/>
    </source>
</evidence>
<evidence type="ECO:0000259" key="7">
    <source>
        <dbReference type="PROSITE" id="PS50887"/>
    </source>
</evidence>
<evidence type="ECO:0000256" key="4">
    <source>
        <dbReference type="ARBA" id="ARBA00023134"/>
    </source>
</evidence>
<dbReference type="Proteomes" id="UP000664658">
    <property type="component" value="Unassembled WGS sequence"/>
</dbReference>
<dbReference type="GO" id="GO:1902201">
    <property type="term" value="P:negative regulation of bacterial-type flagellum-dependent cell motility"/>
    <property type="evidence" value="ECO:0007669"/>
    <property type="project" value="TreeGrafter"/>
</dbReference>
<dbReference type="EMBL" id="JAFNAA010000001">
    <property type="protein sequence ID" value="MBO1106855.1"/>
    <property type="molecule type" value="Genomic_DNA"/>
</dbReference>
<dbReference type="InterPro" id="IPR029787">
    <property type="entry name" value="Nucleotide_cyclase"/>
</dbReference>
<gene>
    <name evidence="8" type="ORF">J2R62_01235</name>
</gene>
<organism evidence="8 9">
    <name type="scientific">Plesiomonas shigelloides</name>
    <name type="common">Aeromonas shigelloides</name>
    <dbReference type="NCBI Taxonomy" id="703"/>
    <lineage>
        <taxon>Bacteria</taxon>
        <taxon>Pseudomonadati</taxon>
        <taxon>Pseudomonadota</taxon>
        <taxon>Gammaproteobacteria</taxon>
        <taxon>Enterobacterales</taxon>
        <taxon>Enterobacteriaceae</taxon>
        <taxon>Plesiomonas</taxon>
    </lineage>
</organism>
<name>A0A8I2B3E6_PLESH</name>
<accession>A0A8I2B3E6</accession>
<dbReference type="FunFam" id="3.30.70.270:FF:000001">
    <property type="entry name" value="Diguanylate cyclase domain protein"/>
    <property type="match status" value="1"/>
</dbReference>
<dbReference type="Pfam" id="PF00990">
    <property type="entry name" value="GGDEF"/>
    <property type="match status" value="1"/>
</dbReference>
<evidence type="ECO:0000256" key="2">
    <source>
        <dbReference type="ARBA" id="ARBA00004665"/>
    </source>
</evidence>
<protein>
    <recommendedName>
        <fullName evidence="3">diguanylate cyclase</fullName>
        <ecNumber evidence="3">2.7.7.65</ecNumber>
    </recommendedName>
</protein>
<sequence length="365" mass="41840">MKRKKRSFLLSAFAIVLLANTIYFLIGHTLLNDNDSLKIKIDSLLQKTIPALNLSGSLMMSTDELRYALLDLRLQGKPSAQIRNSKEQQAVSTAITDYYPLIESTEEHQIYRRLQDNWLLYLDGLNEEVQSEADFLRSIDYLRKIDNLSYALVQKNNDYIGEIRSHENQSHLKAAQLFGYGFIFNLIFQAIAVTLLYRLYISKNDAILSAEVDPLTGLYNRRKIARIWDKINIHNSAIVVLTDIDFFKKINDTYGHDGGDFILREVALLFQQIIGEQGVIARVGGEEFAFLFKKHTVDQAFALAEQIRNIAEQRQFDYNGTPIQLTLSFGIARATSKHDSFEKVYSAADRLLYQAKHSGRNRVCR</sequence>
<dbReference type="PROSITE" id="PS50887">
    <property type="entry name" value="GGDEF"/>
    <property type="match status" value="1"/>
</dbReference>
<dbReference type="GO" id="GO:0005886">
    <property type="term" value="C:plasma membrane"/>
    <property type="evidence" value="ECO:0007669"/>
    <property type="project" value="TreeGrafter"/>
</dbReference>
<dbReference type="InterPro" id="IPR000160">
    <property type="entry name" value="GGDEF_dom"/>
</dbReference>